<dbReference type="Pfam" id="PF01420">
    <property type="entry name" value="Methylase_S"/>
    <property type="match status" value="1"/>
</dbReference>
<evidence type="ECO:0000313" key="5">
    <source>
        <dbReference type="EMBL" id="QRO48543.1"/>
    </source>
</evidence>
<dbReference type="SUPFAM" id="SSF116734">
    <property type="entry name" value="DNA methylase specificity domain"/>
    <property type="match status" value="2"/>
</dbReference>
<sequence length="451" mass="50498">MKTLAINSKLINKGRFRLDGGFYLNIHSFLSLYLEANEEHCVKLEEIADVMNPPVFKRQFCSIKGNAVEYFQSSDVSLASNNSEVYIYRPQAEKIGAIVHEGNILVTGFGSIGNVRLVSKSQNNVCYANNVARIFPRGSVRSGFLYAFLMSKFGNAQLNKNASGSVVRYIEAPGIRKTLIPNLPETLQKKVDDLVQESTKLREDASDKLKDAQELILNELRINISKRNFGKVSISSIIQSHNSRFEANFHISEGADIERYLWSHYKCKPLGDLCTSISRPNIFKRYYVDHGITFLGGADIFLATPNSDKQLSKKKTENINDLLIEEGTILLPRSGTIGNVAWAHAGHAQKLASEDVIRLKPNDILRGGYLFAFLSTSIGRSLIQKHIFGSVIQHVEPPHLNLIPIPILDDRIIAHAHENVITYSKCMGEAIKKESQAIALVEQEIESWNKK</sequence>
<keyword evidence="3" id="KW-0238">DNA-binding</keyword>
<dbReference type="EMBL" id="CP069450">
    <property type="protein sequence ID" value="QRO48543.1"/>
    <property type="molecule type" value="Genomic_DNA"/>
</dbReference>
<keyword evidence="5" id="KW-0540">Nuclease</keyword>
<evidence type="ECO:0000259" key="4">
    <source>
        <dbReference type="Pfam" id="PF01420"/>
    </source>
</evidence>
<evidence type="ECO:0000256" key="2">
    <source>
        <dbReference type="ARBA" id="ARBA00022747"/>
    </source>
</evidence>
<protein>
    <submittedName>
        <fullName evidence="5">Restriction endonuclease subunit S</fullName>
    </submittedName>
</protein>
<evidence type="ECO:0000256" key="1">
    <source>
        <dbReference type="ARBA" id="ARBA00010923"/>
    </source>
</evidence>
<name>A0ABX7H2R1_9BACT</name>
<dbReference type="PANTHER" id="PTHR30408">
    <property type="entry name" value="TYPE-1 RESTRICTION ENZYME ECOKI SPECIFICITY PROTEIN"/>
    <property type="match status" value="1"/>
</dbReference>
<proteinExistence type="inferred from homology"/>
<keyword evidence="6" id="KW-1185">Reference proteome</keyword>
<dbReference type="PANTHER" id="PTHR30408:SF12">
    <property type="entry name" value="TYPE I RESTRICTION ENZYME MJAVIII SPECIFICITY SUBUNIT"/>
    <property type="match status" value="1"/>
</dbReference>
<dbReference type="Proteomes" id="UP000654720">
    <property type="component" value="Chromosome"/>
</dbReference>
<feature type="domain" description="Type I restriction modification DNA specificity" evidence="4">
    <location>
        <begin position="266"/>
        <end position="407"/>
    </location>
</feature>
<dbReference type="InterPro" id="IPR044946">
    <property type="entry name" value="Restrct_endonuc_typeI_TRD_sf"/>
</dbReference>
<keyword evidence="5" id="KW-0255">Endonuclease</keyword>
<evidence type="ECO:0000313" key="6">
    <source>
        <dbReference type="Proteomes" id="UP000654720"/>
    </source>
</evidence>
<keyword evidence="5" id="KW-0378">Hydrolase</keyword>
<dbReference type="Gene3D" id="3.90.220.20">
    <property type="entry name" value="DNA methylase specificity domains"/>
    <property type="match status" value="2"/>
</dbReference>
<organism evidence="5 6">
    <name type="scientific">Butyricimonas virosa</name>
    <dbReference type="NCBI Taxonomy" id="544645"/>
    <lineage>
        <taxon>Bacteria</taxon>
        <taxon>Pseudomonadati</taxon>
        <taxon>Bacteroidota</taxon>
        <taxon>Bacteroidia</taxon>
        <taxon>Bacteroidales</taxon>
        <taxon>Odoribacteraceae</taxon>
        <taxon>Butyricimonas</taxon>
    </lineage>
</organism>
<keyword evidence="2" id="KW-0680">Restriction system</keyword>
<dbReference type="GO" id="GO:0004519">
    <property type="term" value="F:endonuclease activity"/>
    <property type="evidence" value="ECO:0007669"/>
    <property type="project" value="UniProtKB-KW"/>
</dbReference>
<comment type="similarity">
    <text evidence="1">Belongs to the type-I restriction system S methylase family.</text>
</comment>
<dbReference type="InterPro" id="IPR000055">
    <property type="entry name" value="Restrct_endonuc_typeI_TRD"/>
</dbReference>
<gene>
    <name evidence="5" type="ORF">I6J59_11280</name>
</gene>
<dbReference type="NCBIfam" id="NF047740">
    <property type="entry name" value="antiphage_MADS5"/>
    <property type="match status" value="1"/>
</dbReference>
<accession>A0ABX7H2R1</accession>
<dbReference type="InterPro" id="IPR052021">
    <property type="entry name" value="Type-I_RS_S_subunit"/>
</dbReference>
<evidence type="ECO:0000256" key="3">
    <source>
        <dbReference type="ARBA" id="ARBA00023125"/>
    </source>
</evidence>
<reference evidence="5 6" key="1">
    <citation type="submission" date="2021-02" db="EMBL/GenBank/DDBJ databases">
        <title>FDA dAtabase for Regulatory Grade micrObial Sequences (FDA-ARGOS): Supporting development and validation of Infectious Disease Dx tests.</title>
        <authorList>
            <person name="Carlson P."/>
            <person name="Fischbach M."/>
            <person name="Hastie J."/>
            <person name="Bilen M."/>
            <person name="Cheng A."/>
            <person name="Tallon L."/>
            <person name="Sadzewicz L."/>
            <person name="Zhao X."/>
            <person name="Boylan J."/>
            <person name="Ott S."/>
            <person name="Bowen H."/>
            <person name="Vavikolanu K."/>
            <person name="Mehta A."/>
            <person name="Aluvathingal J."/>
            <person name="Nadendla S."/>
            <person name="Yan Y."/>
            <person name="Sichtig H."/>
        </authorList>
    </citation>
    <scope>NUCLEOTIDE SEQUENCE [LARGE SCALE GENOMIC DNA]</scope>
    <source>
        <strain evidence="5 6">FDAARGOS_1229</strain>
    </source>
</reference>
<dbReference type="RefSeq" id="WP_027200176.1">
    <property type="nucleotide sequence ID" value="NZ_CP069450.1"/>
</dbReference>
<dbReference type="GeneID" id="93098871"/>